<keyword evidence="8" id="KW-0966">Cell projection</keyword>
<keyword evidence="5" id="KW-0217">Developmental protein</keyword>
<comment type="caution">
    <text evidence="12">The sequence shown here is derived from an EMBL/GenBank/DDBJ whole genome shotgun (WGS) entry which is preliminary data.</text>
</comment>
<evidence type="ECO:0000256" key="11">
    <source>
        <dbReference type="SAM" id="MobiDB-lite"/>
    </source>
</evidence>
<gene>
    <name evidence="12" type="ORF">NDU88_004737</name>
</gene>
<dbReference type="Proteomes" id="UP001066276">
    <property type="component" value="Chromosome 7"/>
</dbReference>
<dbReference type="GO" id="GO:0030425">
    <property type="term" value="C:dendrite"/>
    <property type="evidence" value="ECO:0007669"/>
    <property type="project" value="UniProtKB-SubCell"/>
</dbReference>
<evidence type="ECO:0000256" key="6">
    <source>
        <dbReference type="ARBA" id="ARBA00022902"/>
    </source>
</evidence>
<evidence type="ECO:0000256" key="1">
    <source>
        <dbReference type="ARBA" id="ARBA00004279"/>
    </source>
</evidence>
<evidence type="ECO:0000256" key="8">
    <source>
        <dbReference type="ARBA" id="ARBA00023273"/>
    </source>
</evidence>
<dbReference type="GO" id="GO:0031410">
    <property type="term" value="C:cytoplasmic vesicle"/>
    <property type="evidence" value="ECO:0007669"/>
    <property type="project" value="UniProtKB-SubCell"/>
</dbReference>
<proteinExistence type="inferred from homology"/>
<evidence type="ECO:0008006" key="14">
    <source>
        <dbReference type="Google" id="ProtNLM"/>
    </source>
</evidence>
<feature type="region of interest" description="Disordered" evidence="11">
    <location>
        <begin position="281"/>
        <end position="314"/>
    </location>
</feature>
<feature type="region of interest" description="Disordered" evidence="11">
    <location>
        <begin position="180"/>
        <end position="199"/>
    </location>
</feature>
<evidence type="ECO:0000313" key="13">
    <source>
        <dbReference type="Proteomes" id="UP001066276"/>
    </source>
</evidence>
<keyword evidence="6" id="KW-0524">Neurogenesis</keyword>
<evidence type="ECO:0000313" key="12">
    <source>
        <dbReference type="EMBL" id="KAJ1126329.1"/>
    </source>
</evidence>
<accession>A0AAV7PEX4</accession>
<keyword evidence="9" id="KW-0968">Cytoplasmic vesicle</keyword>
<keyword evidence="7 10" id="KW-0175">Coiled coil</keyword>
<feature type="region of interest" description="Disordered" evidence="11">
    <location>
        <begin position="91"/>
        <end position="139"/>
    </location>
</feature>
<protein>
    <recommendedName>
        <fullName evidence="14">NEDD4-binding protein 3</fullName>
    </recommendedName>
</protein>
<organism evidence="12 13">
    <name type="scientific">Pleurodeles waltl</name>
    <name type="common">Iberian ribbed newt</name>
    <dbReference type="NCBI Taxonomy" id="8319"/>
    <lineage>
        <taxon>Eukaryota</taxon>
        <taxon>Metazoa</taxon>
        <taxon>Chordata</taxon>
        <taxon>Craniata</taxon>
        <taxon>Vertebrata</taxon>
        <taxon>Euteleostomi</taxon>
        <taxon>Amphibia</taxon>
        <taxon>Batrachia</taxon>
        <taxon>Caudata</taxon>
        <taxon>Salamandroidea</taxon>
        <taxon>Salamandridae</taxon>
        <taxon>Pleurodelinae</taxon>
        <taxon>Pleurodeles</taxon>
    </lineage>
</organism>
<evidence type="ECO:0000256" key="9">
    <source>
        <dbReference type="ARBA" id="ARBA00023329"/>
    </source>
</evidence>
<dbReference type="Pfam" id="PF06818">
    <property type="entry name" value="Fez1"/>
    <property type="match status" value="2"/>
</dbReference>
<dbReference type="PANTHER" id="PTHR32274:SF1">
    <property type="entry name" value="NEDD4-BINDING PROTEIN 3"/>
    <property type="match status" value="1"/>
</dbReference>
<comment type="similarity">
    <text evidence="4">Belongs to the N4BP3 family.</text>
</comment>
<reference evidence="12" key="1">
    <citation type="journal article" date="2022" name="bioRxiv">
        <title>Sequencing and chromosome-scale assembly of the giantPleurodeles waltlgenome.</title>
        <authorList>
            <person name="Brown T."/>
            <person name="Elewa A."/>
            <person name="Iarovenko S."/>
            <person name="Subramanian E."/>
            <person name="Araus A.J."/>
            <person name="Petzold A."/>
            <person name="Susuki M."/>
            <person name="Suzuki K.-i.T."/>
            <person name="Hayashi T."/>
            <person name="Toyoda A."/>
            <person name="Oliveira C."/>
            <person name="Osipova E."/>
            <person name="Leigh N.D."/>
            <person name="Simon A."/>
            <person name="Yun M.H."/>
        </authorList>
    </citation>
    <scope>NUCLEOTIDE SEQUENCE</scope>
    <source>
        <strain evidence="12">20211129_DDA</strain>
        <tissue evidence="12">Liver</tissue>
    </source>
</reference>
<evidence type="ECO:0000256" key="3">
    <source>
        <dbReference type="ARBA" id="ARBA00004541"/>
    </source>
</evidence>
<comment type="subcellular location">
    <subcellularLocation>
        <location evidence="2">Cell projection</location>
        <location evidence="2">Axon</location>
    </subcellularLocation>
    <subcellularLocation>
        <location evidence="1">Cell projection</location>
        <location evidence="1">Dendrite</location>
    </subcellularLocation>
    <subcellularLocation>
        <location evidence="3">Cytoplasmic vesicle</location>
    </subcellularLocation>
</comment>
<dbReference type="AlphaFoldDB" id="A0AAV7PEX4"/>
<feature type="compositionally biased region" description="Basic and acidic residues" evidence="11">
    <location>
        <begin position="295"/>
        <end position="314"/>
    </location>
</feature>
<evidence type="ECO:0000256" key="10">
    <source>
        <dbReference type="SAM" id="Coils"/>
    </source>
</evidence>
<dbReference type="InterPro" id="IPR033571">
    <property type="entry name" value="N4BP3"/>
</dbReference>
<dbReference type="GO" id="GO:0007399">
    <property type="term" value="P:nervous system development"/>
    <property type="evidence" value="ECO:0007669"/>
    <property type="project" value="UniProtKB-KW"/>
</dbReference>
<name>A0AAV7PEX4_PLEWA</name>
<dbReference type="EMBL" id="JANPWB010000011">
    <property type="protein sequence ID" value="KAJ1126329.1"/>
    <property type="molecule type" value="Genomic_DNA"/>
</dbReference>
<feature type="compositionally biased region" description="Basic and acidic residues" evidence="11">
    <location>
        <begin position="120"/>
        <end position="130"/>
    </location>
</feature>
<dbReference type="GO" id="GO:0030424">
    <property type="term" value="C:axon"/>
    <property type="evidence" value="ECO:0007669"/>
    <property type="project" value="UniProtKB-SubCell"/>
</dbReference>
<evidence type="ECO:0000256" key="5">
    <source>
        <dbReference type="ARBA" id="ARBA00022473"/>
    </source>
</evidence>
<feature type="coiled-coil region" evidence="10">
    <location>
        <begin position="314"/>
        <end position="450"/>
    </location>
</feature>
<dbReference type="PANTHER" id="PTHR32274">
    <property type="entry name" value="NEDD4-BINDING PROTEIN 3"/>
    <property type="match status" value="1"/>
</dbReference>
<evidence type="ECO:0000256" key="2">
    <source>
        <dbReference type="ARBA" id="ARBA00004489"/>
    </source>
</evidence>
<evidence type="ECO:0000256" key="4">
    <source>
        <dbReference type="ARBA" id="ARBA00010640"/>
    </source>
</evidence>
<evidence type="ECO:0000256" key="7">
    <source>
        <dbReference type="ARBA" id="ARBA00023054"/>
    </source>
</evidence>
<feature type="compositionally biased region" description="Basic and acidic residues" evidence="11">
    <location>
        <begin position="91"/>
        <end position="111"/>
    </location>
</feature>
<sequence length="611" mass="69169">MATAQTCHVTYDPGCLRDPVSYQCAMGSVGSLIEKQDFVDDTSLDRRFPQGCRQPGPNKGGIQREVLSYLNITKKDWKSGKKLAGGLPFRREHSVDERENGYPSTHCRDRQGTNFTKTSLPERGRYDKPRINTPSFKPIGVKNFFSMENLSPSSGTKLSHSQNSLSTPVHRGPLRATQLHTISQDEREEEGDTLSDSGPCSVNSVPCYTPASGTPQAPLSASTGHLSHIGGSLDRAMRGSGEKAPCRSMAVLNRLYSAGDPPPPYEYSRSLEDMVQQLEEQLQQRGVEAQPLQQKEVEKQPRQRSPSGKEDPFAQVCENKRQLWMEELEELKQMYVLKLHQVSQQALRSQRILQLQLYKVQQEKKRLQDEMTLLRTECEELKHRQAPPRGLNPKQEEAKWEVSQKAAEISLLKQQLRDSQAELAQKTDEVSSLKAQLQDAKALVQKYEVTAASDAIPVSPKRHWRDFGPPASEHLRGKLDSKGHVKEMGLELATEEPQGFASCETDDSKCRGLQGDCVLPVEVQVERLQAALRLERRQSEALLGAFEMERRTWKQEKERVLKYQREIQTGYMEMYHRSQALERELQDIKRLRSDSISPTSLWMGQVDSSDT</sequence>
<keyword evidence="13" id="KW-1185">Reference proteome</keyword>